<accession>A0A6A6DKE8</accession>
<protein>
    <submittedName>
        <fullName evidence="1">Uncharacterized protein</fullName>
    </submittedName>
</protein>
<proteinExistence type="predicted"/>
<keyword evidence="2" id="KW-1185">Reference proteome</keyword>
<name>A0A6A6DKE8_9PEZI</name>
<gene>
    <name evidence="1" type="ORF">K469DRAFT_292622</name>
</gene>
<sequence length="284" mass="32608">MICRHTLVNRDGMNITVGGAHEPAKTVFASRRVRAICQFLHVLPDGASLPDTHIKTFQCTLHYLDGDEDLRYLRSDPHVLLLLVHTWMMAGEMALPNLQNCIINFHRRTYKRIRGARVIPDSEYPLDDIRPSIPDANVPRAFRHLEKHFGEKCASKRFLISFVVGLADDPKGPKRQMYRERLRDRIIDAIIEGTKLSRRDPIIHDIHRFKDSTSIHRGTTHRGLCYRLIVHGLPAFLAHNKMSELQCPQRSHSPSSSICYTQSTAESRDNSRRFLLRFSGDGRA</sequence>
<dbReference type="AlphaFoldDB" id="A0A6A6DKE8"/>
<evidence type="ECO:0000313" key="2">
    <source>
        <dbReference type="Proteomes" id="UP000800200"/>
    </source>
</evidence>
<evidence type="ECO:0000313" key="1">
    <source>
        <dbReference type="EMBL" id="KAF2179997.1"/>
    </source>
</evidence>
<reference evidence="1" key="1">
    <citation type="journal article" date="2020" name="Stud. Mycol.">
        <title>101 Dothideomycetes genomes: a test case for predicting lifestyles and emergence of pathogens.</title>
        <authorList>
            <person name="Haridas S."/>
            <person name="Albert R."/>
            <person name="Binder M."/>
            <person name="Bloem J."/>
            <person name="Labutti K."/>
            <person name="Salamov A."/>
            <person name="Andreopoulos B."/>
            <person name="Baker S."/>
            <person name="Barry K."/>
            <person name="Bills G."/>
            <person name="Bluhm B."/>
            <person name="Cannon C."/>
            <person name="Castanera R."/>
            <person name="Culley D."/>
            <person name="Daum C."/>
            <person name="Ezra D."/>
            <person name="Gonzalez J."/>
            <person name="Henrissat B."/>
            <person name="Kuo A."/>
            <person name="Liang C."/>
            <person name="Lipzen A."/>
            <person name="Lutzoni F."/>
            <person name="Magnuson J."/>
            <person name="Mondo S."/>
            <person name="Nolan M."/>
            <person name="Ohm R."/>
            <person name="Pangilinan J."/>
            <person name="Park H.-J."/>
            <person name="Ramirez L."/>
            <person name="Alfaro M."/>
            <person name="Sun H."/>
            <person name="Tritt A."/>
            <person name="Yoshinaga Y."/>
            <person name="Zwiers L.-H."/>
            <person name="Turgeon B."/>
            <person name="Goodwin S."/>
            <person name="Spatafora J."/>
            <person name="Crous P."/>
            <person name="Grigoriev I."/>
        </authorList>
    </citation>
    <scope>NUCLEOTIDE SEQUENCE</scope>
    <source>
        <strain evidence="1">CBS 207.26</strain>
    </source>
</reference>
<dbReference type="Proteomes" id="UP000800200">
    <property type="component" value="Unassembled WGS sequence"/>
</dbReference>
<organism evidence="1 2">
    <name type="scientific">Zopfia rhizophila CBS 207.26</name>
    <dbReference type="NCBI Taxonomy" id="1314779"/>
    <lineage>
        <taxon>Eukaryota</taxon>
        <taxon>Fungi</taxon>
        <taxon>Dikarya</taxon>
        <taxon>Ascomycota</taxon>
        <taxon>Pezizomycotina</taxon>
        <taxon>Dothideomycetes</taxon>
        <taxon>Dothideomycetes incertae sedis</taxon>
        <taxon>Zopfiaceae</taxon>
        <taxon>Zopfia</taxon>
    </lineage>
</organism>
<dbReference type="EMBL" id="ML994660">
    <property type="protein sequence ID" value="KAF2179997.1"/>
    <property type="molecule type" value="Genomic_DNA"/>
</dbReference>